<dbReference type="GO" id="GO:0016853">
    <property type="term" value="F:isomerase activity"/>
    <property type="evidence" value="ECO:0007669"/>
    <property type="project" value="UniProtKB-KW"/>
</dbReference>
<dbReference type="InterPro" id="IPR002942">
    <property type="entry name" value="S4_RNA-bd"/>
</dbReference>
<evidence type="ECO:0000256" key="1">
    <source>
        <dbReference type="ARBA" id="ARBA00008348"/>
    </source>
</evidence>
<feature type="domain" description="RNA-binding S4" evidence="6">
    <location>
        <begin position="1"/>
        <end position="59"/>
    </location>
</feature>
<dbReference type="Gene3D" id="3.30.70.1560">
    <property type="entry name" value="Alpha-L RNA-binding motif"/>
    <property type="match status" value="1"/>
</dbReference>
<dbReference type="InterPro" id="IPR006145">
    <property type="entry name" value="PsdUridine_synth_RsuA/RluA"/>
</dbReference>
<dbReference type="SUPFAM" id="SSF55174">
    <property type="entry name" value="Alpha-L RNA-binding motif"/>
    <property type="match status" value="1"/>
</dbReference>
<dbReference type="NCBIfam" id="TIGR00093">
    <property type="entry name" value="pseudouridine synthase"/>
    <property type="match status" value="1"/>
</dbReference>
<gene>
    <name evidence="7" type="ORF">MKY91_15045</name>
</gene>
<dbReference type="EMBL" id="JBCITK010000001">
    <property type="protein sequence ID" value="MEN0644467.1"/>
    <property type="molecule type" value="Genomic_DNA"/>
</dbReference>
<comment type="caution">
    <text evidence="7">The sequence shown here is derived from an EMBL/GenBank/DDBJ whole genome shotgun (WGS) entry which is preliminary data.</text>
</comment>
<evidence type="ECO:0000259" key="6">
    <source>
        <dbReference type="SMART" id="SM00363"/>
    </source>
</evidence>
<evidence type="ECO:0000256" key="2">
    <source>
        <dbReference type="ARBA" id="ARBA00022884"/>
    </source>
</evidence>
<dbReference type="InterPro" id="IPR020103">
    <property type="entry name" value="PsdUridine_synth_cat_dom_sf"/>
</dbReference>
<dbReference type="PANTHER" id="PTHR47683:SF4">
    <property type="entry name" value="PSEUDOURIDINE SYNTHASE"/>
    <property type="match status" value="1"/>
</dbReference>
<dbReference type="SUPFAM" id="SSF55120">
    <property type="entry name" value="Pseudouridine synthase"/>
    <property type="match status" value="1"/>
</dbReference>
<organism evidence="7 8">
    <name type="scientific">Alkalicoccobacillus gibsonii</name>
    <dbReference type="NCBI Taxonomy" id="79881"/>
    <lineage>
        <taxon>Bacteria</taxon>
        <taxon>Bacillati</taxon>
        <taxon>Bacillota</taxon>
        <taxon>Bacilli</taxon>
        <taxon>Bacillales</taxon>
        <taxon>Bacillaceae</taxon>
        <taxon>Alkalicoccobacillus</taxon>
    </lineage>
</organism>
<dbReference type="PROSITE" id="PS01149">
    <property type="entry name" value="PSI_RSU"/>
    <property type="match status" value="1"/>
</dbReference>
<comment type="similarity">
    <text evidence="1 5">Belongs to the pseudouridine synthase RsuA family.</text>
</comment>
<dbReference type="Proteomes" id="UP001418796">
    <property type="component" value="Unassembled WGS sequence"/>
</dbReference>
<keyword evidence="2 4" id="KW-0694">RNA-binding</keyword>
<dbReference type="Gene3D" id="3.10.290.10">
    <property type="entry name" value="RNA-binding S4 domain"/>
    <property type="match status" value="1"/>
</dbReference>
<dbReference type="InterPro" id="IPR036986">
    <property type="entry name" value="S4_RNA-bd_sf"/>
</dbReference>
<dbReference type="InterPro" id="IPR020094">
    <property type="entry name" value="TruA/RsuA/RluB/E/F_N"/>
</dbReference>
<dbReference type="InterPro" id="IPR042092">
    <property type="entry name" value="PsdUridine_s_RsuA/RluB/E/F_cat"/>
</dbReference>
<dbReference type="InterPro" id="IPR050343">
    <property type="entry name" value="RsuA_PseudoU_synthase"/>
</dbReference>
<dbReference type="Pfam" id="PF01479">
    <property type="entry name" value="S4"/>
    <property type="match status" value="1"/>
</dbReference>
<dbReference type="PROSITE" id="PS50889">
    <property type="entry name" value="S4"/>
    <property type="match status" value="1"/>
</dbReference>
<name>A0ABU9VKQ5_9BACI</name>
<dbReference type="InterPro" id="IPR018496">
    <property type="entry name" value="PsdUridine_synth_RsuA/RluB_CS"/>
</dbReference>
<accession>A0ABU9VKQ5</accession>
<dbReference type="RefSeq" id="WP_343131152.1">
    <property type="nucleotide sequence ID" value="NZ_JBCITK010000001.1"/>
</dbReference>
<dbReference type="CDD" id="cd00165">
    <property type="entry name" value="S4"/>
    <property type="match status" value="1"/>
</dbReference>
<keyword evidence="3 5" id="KW-0413">Isomerase</keyword>
<sequence length="234" mass="26265">MRLDKLLADAGYGSRKEVKKLLKSGVVSINQKVNKDPKTQVDPSAEEVIVAGEVVHYQSEVYLMLNKPKGVISATEDSMHRTVIDLIDEKWASYSVFPVGRLDKDTEGLLLLTTDGSFSHRLMSPRRHVSKIYQAKIDGMVTDEDIEAFRVGVELDDGYVTKPAVLTILESNEISNIELTITEGKFHQVKRMFKARGKTVLALKRRAIGKLDLDESLAPGEYRELTEEELALFE</sequence>
<dbReference type="Pfam" id="PF00849">
    <property type="entry name" value="PseudoU_synth_2"/>
    <property type="match status" value="1"/>
</dbReference>
<evidence type="ECO:0000256" key="3">
    <source>
        <dbReference type="ARBA" id="ARBA00023235"/>
    </source>
</evidence>
<evidence type="ECO:0000256" key="5">
    <source>
        <dbReference type="RuleBase" id="RU003887"/>
    </source>
</evidence>
<reference evidence="7 8" key="1">
    <citation type="submission" date="2024-03" db="EMBL/GenBank/DDBJ databases">
        <title>Bacilli Hybrid Assemblies.</title>
        <authorList>
            <person name="Kovac J."/>
        </authorList>
    </citation>
    <scope>NUCLEOTIDE SEQUENCE [LARGE SCALE GENOMIC DNA]</scope>
    <source>
        <strain evidence="7 8">FSL R7-0666</strain>
    </source>
</reference>
<evidence type="ECO:0000313" key="8">
    <source>
        <dbReference type="Proteomes" id="UP001418796"/>
    </source>
</evidence>
<dbReference type="InterPro" id="IPR000748">
    <property type="entry name" value="PsdUridine_synth_RsuA/RluB/E/F"/>
</dbReference>
<protein>
    <recommendedName>
        <fullName evidence="5">Pseudouridine synthase</fullName>
        <ecNumber evidence="5">5.4.99.-</ecNumber>
    </recommendedName>
</protein>
<dbReference type="EC" id="5.4.99.-" evidence="5"/>
<proteinExistence type="inferred from homology"/>
<keyword evidence="8" id="KW-1185">Reference proteome</keyword>
<dbReference type="PANTHER" id="PTHR47683">
    <property type="entry name" value="PSEUDOURIDINE SYNTHASE FAMILY PROTEIN-RELATED"/>
    <property type="match status" value="1"/>
</dbReference>
<evidence type="ECO:0000313" key="7">
    <source>
        <dbReference type="EMBL" id="MEN0644467.1"/>
    </source>
</evidence>
<dbReference type="CDD" id="cd02553">
    <property type="entry name" value="PseudoU_synth_RsuA"/>
    <property type="match status" value="1"/>
</dbReference>
<evidence type="ECO:0000256" key="4">
    <source>
        <dbReference type="PROSITE-ProRule" id="PRU00182"/>
    </source>
</evidence>
<dbReference type="SMART" id="SM00363">
    <property type="entry name" value="S4"/>
    <property type="match status" value="1"/>
</dbReference>
<dbReference type="Gene3D" id="3.30.70.580">
    <property type="entry name" value="Pseudouridine synthase I, catalytic domain, N-terminal subdomain"/>
    <property type="match status" value="1"/>
</dbReference>